<dbReference type="Gene3D" id="3.30.565.10">
    <property type="entry name" value="Histidine kinase-like ATPase, C-terminal domain"/>
    <property type="match status" value="1"/>
</dbReference>
<evidence type="ECO:0000256" key="2">
    <source>
        <dbReference type="ARBA" id="ARBA00012438"/>
    </source>
</evidence>
<dbReference type="Gene3D" id="3.30.450.40">
    <property type="match status" value="1"/>
</dbReference>
<feature type="domain" description="PAS" evidence="8">
    <location>
        <begin position="130"/>
        <end position="185"/>
    </location>
</feature>
<dbReference type="Gene3D" id="1.10.287.130">
    <property type="match status" value="1"/>
</dbReference>
<gene>
    <name evidence="10" type="ORF">EGH23_23355</name>
</gene>
<evidence type="ECO:0000256" key="1">
    <source>
        <dbReference type="ARBA" id="ARBA00000085"/>
    </source>
</evidence>
<dbReference type="InterPro" id="IPR004358">
    <property type="entry name" value="Sig_transdc_His_kin-like_C"/>
</dbReference>
<dbReference type="PROSITE" id="PS50109">
    <property type="entry name" value="HIS_KIN"/>
    <property type="match status" value="1"/>
</dbReference>
<dbReference type="GO" id="GO:0006355">
    <property type="term" value="P:regulation of DNA-templated transcription"/>
    <property type="evidence" value="ECO:0007669"/>
    <property type="project" value="InterPro"/>
</dbReference>
<dbReference type="Proteomes" id="UP001430455">
    <property type="component" value="Unassembled WGS sequence"/>
</dbReference>
<evidence type="ECO:0000256" key="6">
    <source>
        <dbReference type="ARBA" id="ARBA00023012"/>
    </source>
</evidence>
<dbReference type="Pfam" id="PF13185">
    <property type="entry name" value="GAF_2"/>
    <property type="match status" value="1"/>
</dbReference>
<dbReference type="InterPro" id="IPR003594">
    <property type="entry name" value="HATPase_dom"/>
</dbReference>
<dbReference type="InterPro" id="IPR050736">
    <property type="entry name" value="Sensor_HK_Regulatory"/>
</dbReference>
<keyword evidence="11" id="KW-1185">Reference proteome</keyword>
<dbReference type="Pfam" id="PF00989">
    <property type="entry name" value="PAS"/>
    <property type="match status" value="1"/>
</dbReference>
<dbReference type="Pfam" id="PF00512">
    <property type="entry name" value="HisKA"/>
    <property type="match status" value="1"/>
</dbReference>
<keyword evidence="3" id="KW-0597">Phosphoprotein</keyword>
<evidence type="ECO:0000256" key="3">
    <source>
        <dbReference type="ARBA" id="ARBA00022553"/>
    </source>
</evidence>
<dbReference type="CDD" id="cd00130">
    <property type="entry name" value="PAS"/>
    <property type="match status" value="2"/>
</dbReference>
<accession>A0AAW4PIF6</accession>
<dbReference type="InterPro" id="IPR013767">
    <property type="entry name" value="PAS_fold"/>
</dbReference>
<feature type="domain" description="Histidine kinase" evidence="7">
    <location>
        <begin position="426"/>
        <end position="620"/>
    </location>
</feature>
<dbReference type="SMART" id="SM00086">
    <property type="entry name" value="PAC"/>
    <property type="match status" value="2"/>
</dbReference>
<dbReference type="SMART" id="SM00091">
    <property type="entry name" value="PAS"/>
    <property type="match status" value="2"/>
</dbReference>
<dbReference type="InterPro" id="IPR036890">
    <property type="entry name" value="HATPase_C_sf"/>
</dbReference>
<dbReference type="Gene3D" id="3.30.450.20">
    <property type="entry name" value="PAS domain"/>
    <property type="match status" value="2"/>
</dbReference>
<sequence>MNGFDFTLTDHSALKILDTSPDAMFLVDSQGRISYANNRVTVLFGYEPAELSDEMVEKLVPEAGRSAHVADREAYMDNPDTRPMGAGVDLAARRKDGTTFPVDISLSPIELDGDLYVIAVVRDTTEQEALRAKYKTILEAVPDPVVVADATTGAIVEANEQIVDLLGYELMELRGESQTLLHPSDNSDRYRDLFEQYIVSDQAIITQFPDGSDLYLESKDGRQLPVEINGTVFDLGDQQLTVRVFRDVTSRKEHEAALEGLHTATRDLMTATSQQEVASIASETATQILDLPLSGVHLYDPTADALVPVAWSDQLGAMFAGSPPVLHRGDGVAWNAFEESEPKIYPDLREVDDVLSNVTTFLSELHLPLGEHGVMLLSSTTANDFDATDEALARILADTVEAALDRVQHEHQLETQNEQLEEFASTVSHDLRNPLNVANGRLELLRSETESEHIVPIVNALDRMERIIGDVLWLAREGKDIGSTESIDLLQALESSWMMATDDHEEIELVVADDKCRTWGIHADYDRFRQLLENLFRNALDHGGAEVTVTVGTLADGLYVEDDGPGIPPEVRDTVFDTGYSTAEDGTGFGLSIVKRVVDAHGWEIDITDSSSGGARFEITGVRSASN</sequence>
<name>A0AAW4PIF6_9EURY</name>
<dbReference type="SUPFAM" id="SSF47384">
    <property type="entry name" value="Homodimeric domain of signal transducing histidine kinase"/>
    <property type="match status" value="1"/>
</dbReference>
<dbReference type="InterPro" id="IPR036097">
    <property type="entry name" value="HisK_dim/P_sf"/>
</dbReference>
<proteinExistence type="predicted"/>
<feature type="domain" description="PAS" evidence="8">
    <location>
        <begin position="9"/>
        <end position="62"/>
    </location>
</feature>
<protein>
    <recommendedName>
        <fullName evidence="2">histidine kinase</fullName>
        <ecNumber evidence="2">2.7.13.3</ecNumber>
    </recommendedName>
</protein>
<dbReference type="SUPFAM" id="SSF55785">
    <property type="entry name" value="PYP-like sensor domain (PAS domain)"/>
    <property type="match status" value="2"/>
</dbReference>
<evidence type="ECO:0000256" key="5">
    <source>
        <dbReference type="ARBA" id="ARBA00022777"/>
    </source>
</evidence>
<dbReference type="InterPro" id="IPR005467">
    <property type="entry name" value="His_kinase_dom"/>
</dbReference>
<dbReference type="InterPro" id="IPR029016">
    <property type="entry name" value="GAF-like_dom_sf"/>
</dbReference>
<dbReference type="EC" id="2.7.13.3" evidence="2"/>
<dbReference type="InterPro" id="IPR003661">
    <property type="entry name" value="HisK_dim/P_dom"/>
</dbReference>
<dbReference type="InterPro" id="IPR001610">
    <property type="entry name" value="PAC"/>
</dbReference>
<evidence type="ECO:0000259" key="9">
    <source>
        <dbReference type="PROSITE" id="PS50113"/>
    </source>
</evidence>
<evidence type="ECO:0000259" key="8">
    <source>
        <dbReference type="PROSITE" id="PS50112"/>
    </source>
</evidence>
<evidence type="ECO:0000313" key="11">
    <source>
        <dbReference type="Proteomes" id="UP001430455"/>
    </source>
</evidence>
<dbReference type="PANTHER" id="PTHR43711">
    <property type="entry name" value="TWO-COMPONENT HISTIDINE KINASE"/>
    <property type="match status" value="1"/>
</dbReference>
<feature type="domain" description="PAC" evidence="9">
    <location>
        <begin position="86"/>
        <end position="136"/>
    </location>
</feature>
<dbReference type="NCBIfam" id="TIGR00229">
    <property type="entry name" value="sensory_box"/>
    <property type="match status" value="2"/>
</dbReference>
<dbReference type="RefSeq" id="WP_220582394.1">
    <property type="nucleotide sequence ID" value="NZ_RKLT01000028.1"/>
</dbReference>
<organism evidence="10 11">
    <name type="scientific">Haloarcula nitratireducens</name>
    <dbReference type="NCBI Taxonomy" id="2487749"/>
    <lineage>
        <taxon>Archaea</taxon>
        <taxon>Methanobacteriati</taxon>
        <taxon>Methanobacteriota</taxon>
        <taxon>Stenosarchaea group</taxon>
        <taxon>Halobacteria</taxon>
        <taxon>Halobacteriales</taxon>
        <taxon>Haloarculaceae</taxon>
        <taxon>Haloarcula</taxon>
    </lineage>
</organism>
<dbReference type="SMART" id="SM00387">
    <property type="entry name" value="HATPase_c"/>
    <property type="match status" value="1"/>
</dbReference>
<dbReference type="PRINTS" id="PR00344">
    <property type="entry name" value="BCTRLSENSOR"/>
</dbReference>
<comment type="caution">
    <text evidence="10">The sequence shown here is derived from an EMBL/GenBank/DDBJ whole genome shotgun (WGS) entry which is preliminary data.</text>
</comment>
<dbReference type="EMBL" id="RKLT01000028">
    <property type="protein sequence ID" value="MBX0297810.1"/>
    <property type="molecule type" value="Genomic_DNA"/>
</dbReference>
<dbReference type="PROSITE" id="PS50113">
    <property type="entry name" value="PAC"/>
    <property type="match status" value="1"/>
</dbReference>
<dbReference type="SUPFAM" id="SSF55874">
    <property type="entry name" value="ATPase domain of HSP90 chaperone/DNA topoisomerase II/histidine kinase"/>
    <property type="match status" value="1"/>
</dbReference>
<dbReference type="InterPro" id="IPR003018">
    <property type="entry name" value="GAF"/>
</dbReference>
<dbReference type="Pfam" id="PF13426">
    <property type="entry name" value="PAS_9"/>
    <property type="match status" value="1"/>
</dbReference>
<keyword evidence="5" id="KW-0418">Kinase</keyword>
<dbReference type="Pfam" id="PF02518">
    <property type="entry name" value="HATPase_c"/>
    <property type="match status" value="1"/>
</dbReference>
<dbReference type="InterPro" id="IPR000700">
    <property type="entry name" value="PAS-assoc_C"/>
</dbReference>
<keyword evidence="4" id="KW-0808">Transferase</keyword>
<dbReference type="CDD" id="cd00082">
    <property type="entry name" value="HisKA"/>
    <property type="match status" value="1"/>
</dbReference>
<dbReference type="CDD" id="cd00075">
    <property type="entry name" value="HATPase"/>
    <property type="match status" value="1"/>
</dbReference>
<dbReference type="SMART" id="SM00388">
    <property type="entry name" value="HisKA"/>
    <property type="match status" value="1"/>
</dbReference>
<dbReference type="InterPro" id="IPR035965">
    <property type="entry name" value="PAS-like_dom_sf"/>
</dbReference>
<keyword evidence="6" id="KW-0902">Two-component regulatory system</keyword>
<evidence type="ECO:0000256" key="4">
    <source>
        <dbReference type="ARBA" id="ARBA00022679"/>
    </source>
</evidence>
<comment type="catalytic activity">
    <reaction evidence="1">
        <text>ATP + protein L-histidine = ADP + protein N-phospho-L-histidine.</text>
        <dbReference type="EC" id="2.7.13.3"/>
    </reaction>
</comment>
<reference evidence="10 11" key="1">
    <citation type="submission" date="2021-06" db="EMBL/GenBank/DDBJ databases">
        <title>Halomicroarcula sp. a new haloarchaeum isolated from saline soil.</title>
        <authorList>
            <person name="Duran-Viseras A."/>
            <person name="Sanchez-Porro C."/>
            <person name="Ventosa A."/>
        </authorList>
    </citation>
    <scope>NUCLEOTIDE SEQUENCE [LARGE SCALE GENOMIC DNA]</scope>
    <source>
        <strain evidence="10 11">F27</strain>
    </source>
</reference>
<dbReference type="PANTHER" id="PTHR43711:SF1">
    <property type="entry name" value="HISTIDINE KINASE 1"/>
    <property type="match status" value="1"/>
</dbReference>
<evidence type="ECO:0000259" key="7">
    <source>
        <dbReference type="PROSITE" id="PS50109"/>
    </source>
</evidence>
<dbReference type="InterPro" id="IPR000014">
    <property type="entry name" value="PAS"/>
</dbReference>
<evidence type="ECO:0000313" key="10">
    <source>
        <dbReference type="EMBL" id="MBX0297810.1"/>
    </source>
</evidence>
<dbReference type="PROSITE" id="PS50112">
    <property type="entry name" value="PAS"/>
    <property type="match status" value="2"/>
</dbReference>
<dbReference type="SUPFAM" id="SSF55781">
    <property type="entry name" value="GAF domain-like"/>
    <property type="match status" value="1"/>
</dbReference>
<dbReference type="GO" id="GO:0000155">
    <property type="term" value="F:phosphorelay sensor kinase activity"/>
    <property type="evidence" value="ECO:0007669"/>
    <property type="project" value="InterPro"/>
</dbReference>
<dbReference type="AlphaFoldDB" id="A0AAW4PIF6"/>